<dbReference type="InterPro" id="IPR053784">
    <property type="entry name" value="Choice_anch_U_dom"/>
</dbReference>
<dbReference type="EMBL" id="JBHSHD010000007">
    <property type="protein sequence ID" value="MFC4820367.1"/>
    <property type="molecule type" value="Genomic_DNA"/>
</dbReference>
<evidence type="ECO:0000256" key="1">
    <source>
        <dbReference type="ARBA" id="ARBA00004496"/>
    </source>
</evidence>
<evidence type="ECO:0000256" key="7">
    <source>
        <dbReference type="SAM" id="SignalP"/>
    </source>
</evidence>
<protein>
    <submittedName>
        <fullName evidence="10">Choice-of-anchor U domain-containing protein</fullName>
    </submittedName>
</protein>
<dbReference type="Gene3D" id="2.60.40.10">
    <property type="entry name" value="Immunoglobulins"/>
    <property type="match status" value="1"/>
</dbReference>
<organism evidence="10 11">
    <name type="scientific">Dokdonella ginsengisoli</name>
    <dbReference type="NCBI Taxonomy" id="363846"/>
    <lineage>
        <taxon>Bacteria</taxon>
        <taxon>Pseudomonadati</taxon>
        <taxon>Pseudomonadota</taxon>
        <taxon>Gammaproteobacteria</taxon>
        <taxon>Lysobacterales</taxon>
        <taxon>Rhodanobacteraceae</taxon>
        <taxon>Dokdonella</taxon>
    </lineage>
</organism>
<feature type="chain" id="PRO_5045810060" evidence="7">
    <location>
        <begin position="35"/>
        <end position="2288"/>
    </location>
</feature>
<dbReference type="InterPro" id="IPR017868">
    <property type="entry name" value="Filamin/ABP280_repeat-like"/>
</dbReference>
<keyword evidence="5" id="KW-0106">Calcium</keyword>
<feature type="compositionally biased region" description="Polar residues" evidence="6">
    <location>
        <begin position="557"/>
        <end position="570"/>
    </location>
</feature>
<evidence type="ECO:0000256" key="5">
    <source>
        <dbReference type="ARBA" id="ARBA00022837"/>
    </source>
</evidence>
<dbReference type="SUPFAM" id="SSF141072">
    <property type="entry name" value="CalX-like"/>
    <property type="match status" value="2"/>
</dbReference>
<feature type="signal peptide" evidence="7">
    <location>
        <begin position="1"/>
        <end position="34"/>
    </location>
</feature>
<dbReference type="Proteomes" id="UP001595886">
    <property type="component" value="Unassembled WGS sequence"/>
</dbReference>
<comment type="caution">
    <text evidence="10">The sequence shown here is derived from an EMBL/GenBank/DDBJ whole genome shotgun (WGS) entry which is preliminary data.</text>
</comment>
<evidence type="ECO:0000259" key="9">
    <source>
        <dbReference type="Pfam" id="PF15780"/>
    </source>
</evidence>
<sequence length="2288" mass="225784">MSVSFRVGDRRLLRPVLLAVSVAVSITVSGVAFAAPGDPVGPLANVAAGGVLDHDPYFKDNHPVRSLVGLAGGNVVAAWTSRPNTAVSPDSPDGANGKLHGAFFKILSGATGTPVSGVVAPYLDINADGTGRQNTPQLAALSSGGFVMVWNSLGGPGDTYQSGPSGGDAYGRVYSATGTPVSGTFRINENDPNGVPDEQDPVAVVGLTGGGFAVVWHDENDVTGNTDDYFLRVYAANGTPQAASVRLGGTGHDAFFKDFDNLLGGRGLIALSNGNVAVAWSTRDQNNDGTGVSTDGGGGAGYIQVFNASGAPVSGLILPYADVNPDGSGNQDAPQLAALAGGGFVATWNSNRNTNDPGFVDAGTGFNGTTGGEAYARTFNNSGAGTSTTVRVNDLRTDDSEYPYGVVALTGGGFAIVWKEDDDNTGNTDDFYARAFTAAGAPAGPSIMIAGPASDALFDDYDAPRGLIALDDGGFAAGVRVRSSGTGGTGTSIDGGGYASAVRVFNADGTARTGVLFPYTDVNPNGSGSQNIPKLAATSGGFAVTWNSAHNEDDGANNDQGNGSNATSGGDTWVRLYNNAGNPVHASIRVHDSEPTGTPDEQTPQAIVKAGGGFAVLMRDENNATGNTDDLYARVFGDVPAAAPEIAVEQPAGTNIADGGSKAFGSVYLGSNASLTFTIRNSGTANLTGLAITKTGANPGDFTVTANPTAPVAASGTTTFTVQFAPGAAGARSADLHIASNDADENPFDITLTGTGVALPNLSINDVSLNEGNSGTTTFAFTVSLSAPAGPGGVTFDIATANNTAVAPGDYTQKSLTAQTIPAGSSTYAFSVLVNGDLVAEANETFFVNVTNVTNATVTDAQGQGSIVNDDVAGFTVTPTTGLVTTEAGGTAVFSVALTSQPTANVTLPLSSSDTSEGTVSPASLTFTSANWNTAQTVTVTGVDDAIDDGDVPYAVVTGATTSADGFYSGVNLADVAVTNLDDDAAGIVVSPAGGLVTTEAGGTATFAVVLASQPTADVTIPLSSSDGSEGIVVGAPAVTFTAANWNVPQNVTVAGVDDLVDDGDVAYAVVTAPALSADPGYGGRDAADVAVTNLDDDTAGIVVTPASGLVTTEAGGTATFTIALGSQPTADVTIALSSSDTGEGTVAPAGVTFTAANWNVAQTVTVTGVDDDVDDGDVAYTIVTAPAASADAGYAGRDAADVGVSNTDDDSAGIVVAPTGGLVTTEAGGSANFAVALASQPTADVTIALSSSDTGEGTVSPASVTFTAANWSSAQTVTVTGVDDALDDGDVAYTIVTAPATSSDPGYAGRDADEVAVSNTDDDEAGVSVTPVVGLVTSEAGTTAAFNVVLDSQPTADVTIALASDDPGEGTALPASVTFTPLDWDQPQTVTVTGVDDFEDDGDVLYAIVTDPAASADPAYDGVDADDVEVTNTDNDTAGVTVAPTAGLTTTEAGGTATFTVVLNTQPTADVTIGLASSDTGEGTAAPASLVFTPADWNVAQTVTVTGVDDPQVDGSVAYAIVTAPATSADANYAGIDPEDVAASNEDDDVAGIAVSPAAGLVTSEAGGTATFTIALNTQPSADVTIALSSNDTSEGTVEPASVTFTAADWNVPQTVTATGVDDPLIDGDVAYSIVTAAAASGDPDYAGMNAADVMVTNTDNDTAGITVSPTAGLVTSEGGGSATFTVVLNTQPSADVTIALSSDDTGEGDVAPASLTFTAANWNTAQTVTVTGVDDALADGDVAYTIVTAPAVSADADYSGVDAADVSVTNSDDDAAGITVAPTAGLVTSEAGGTASFTVVLRTQPSADVTIALSSSDIGEGTVAPGSVTFTAANWDTAQSVTVTGVDDALGDGDVAYTIVTAAAVSADADYAGLDAPDVSVTNSDDDATGITVAPTAGLVTSEAGGSASFSVVLRTQPTADVTIALSSSDTGEGIVVPASLTFTPANWNAAQTATVTGVDDAIGDGDVAYAIVTAPAASADPGYAGIDPPDVAVINTDDDSSGVSITPAAPVFTSEAGGSATLSIVLNTQPSANVTIPFASSDTGEATVAPASVTFTPANWNVAQSVTISGVDDVSFDGDAAYTIQPGPVASADPVYQGVALAPIAGTNGDDETDRLTASTATGSGPATIVIAGGQCSLDPAQSGFVATGGLQLPAGVSFPHGAVALRAQGCAIGTSLAVTLTFPSRPADWALWKLGAASAPATIAATASGATSVAYTIVDGGPLDADGAANGVIVDPVALGVADVPGGVEAKPVPVADPRALAALLLLLAVLGGAALRGTRRDER</sequence>
<name>A0ABV9QTI0_9GAMM</name>
<dbReference type="Pfam" id="PF15780">
    <property type="entry name" value="ASH"/>
    <property type="match status" value="1"/>
</dbReference>
<evidence type="ECO:0000313" key="10">
    <source>
        <dbReference type="EMBL" id="MFC4820367.1"/>
    </source>
</evidence>
<dbReference type="InterPro" id="IPR003644">
    <property type="entry name" value="Calx_beta"/>
</dbReference>
<gene>
    <name evidence="10" type="ORF">ACFO6Q_08525</name>
</gene>
<dbReference type="PROSITE" id="PS50194">
    <property type="entry name" value="FILAMIN_REPEAT"/>
    <property type="match status" value="1"/>
</dbReference>
<keyword evidence="3 7" id="KW-0732">Signal</keyword>
<reference evidence="11" key="1">
    <citation type="journal article" date="2019" name="Int. J. Syst. Evol. Microbiol.">
        <title>The Global Catalogue of Microorganisms (GCM) 10K type strain sequencing project: providing services to taxonomists for standard genome sequencing and annotation.</title>
        <authorList>
            <consortium name="The Broad Institute Genomics Platform"/>
            <consortium name="The Broad Institute Genome Sequencing Center for Infectious Disease"/>
            <person name="Wu L."/>
            <person name="Ma J."/>
        </authorList>
    </citation>
    <scope>NUCLEOTIDE SEQUENCE [LARGE SCALE GENOMIC DNA]</scope>
    <source>
        <strain evidence="11">CCUG 30340</strain>
    </source>
</reference>
<evidence type="ECO:0000256" key="3">
    <source>
        <dbReference type="ARBA" id="ARBA00022729"/>
    </source>
</evidence>
<keyword evidence="4" id="KW-0677">Repeat</keyword>
<dbReference type="InterPro" id="IPR013783">
    <property type="entry name" value="Ig-like_fold"/>
</dbReference>
<accession>A0ABV9QTI0</accession>
<feature type="domain" description="Calx-beta" evidence="8">
    <location>
        <begin position="776"/>
        <end position="856"/>
    </location>
</feature>
<keyword evidence="11" id="KW-1185">Reference proteome</keyword>
<dbReference type="RefSeq" id="WP_380020212.1">
    <property type="nucleotide sequence ID" value="NZ_JBHSHD010000007.1"/>
</dbReference>
<evidence type="ECO:0000256" key="6">
    <source>
        <dbReference type="SAM" id="MobiDB-lite"/>
    </source>
</evidence>
<evidence type="ECO:0000313" key="11">
    <source>
        <dbReference type="Proteomes" id="UP001595886"/>
    </source>
</evidence>
<dbReference type="Gene3D" id="2.60.40.2030">
    <property type="match status" value="2"/>
</dbReference>
<evidence type="ECO:0000259" key="8">
    <source>
        <dbReference type="Pfam" id="PF03160"/>
    </source>
</evidence>
<keyword evidence="2" id="KW-0963">Cytoplasm</keyword>
<feature type="region of interest" description="Disordered" evidence="6">
    <location>
        <begin position="546"/>
        <end position="573"/>
    </location>
</feature>
<comment type="subcellular location">
    <subcellularLocation>
        <location evidence="1">Cytoplasm</location>
    </subcellularLocation>
</comment>
<evidence type="ECO:0000256" key="4">
    <source>
        <dbReference type="ARBA" id="ARBA00022737"/>
    </source>
</evidence>
<dbReference type="InterPro" id="IPR031549">
    <property type="entry name" value="ASH"/>
</dbReference>
<evidence type="ECO:0000256" key="2">
    <source>
        <dbReference type="ARBA" id="ARBA00022490"/>
    </source>
</evidence>
<dbReference type="NCBIfam" id="NF012200">
    <property type="entry name" value="choice_anch_D"/>
    <property type="match status" value="1"/>
</dbReference>
<dbReference type="InterPro" id="IPR038081">
    <property type="entry name" value="CalX-like_sf"/>
</dbReference>
<feature type="domain" description="Abnormal spindle-like microcephaly-associated protein ASH" evidence="9">
    <location>
        <begin position="663"/>
        <end position="743"/>
    </location>
</feature>
<dbReference type="Pfam" id="PF03160">
    <property type="entry name" value="Calx-beta"/>
    <property type="match status" value="1"/>
</dbReference>
<proteinExistence type="predicted"/>
<dbReference type="NCBIfam" id="NF041766">
    <property type="entry name" value="choice_anch_U"/>
    <property type="match status" value="1"/>
</dbReference>